<keyword evidence="2" id="KW-0119">Carbohydrate metabolism</keyword>
<dbReference type="InterPro" id="IPR003961">
    <property type="entry name" value="FN3_dom"/>
</dbReference>
<feature type="compositionally biased region" description="Polar residues" evidence="3">
    <location>
        <begin position="214"/>
        <end position="228"/>
    </location>
</feature>
<sequence length="814" mass="87312">MAIVWGGWAGSTTYRRERVGVDISVSGTKVTVAYYYQTDGAVSDGQTLVRSGAITGSQNFTAKQTGTNGGSGLIATNSFTGSRGSSYTIGAKITGVWTGAVPSVSTTVTVPALRPAKPNAPSITNLTSSSCSVIGSAPANNGSAINLYEFQRSSNSTFTSGLASMTTTSASGGAFGGMTGNTDYWGRYRVRNGVGWSDWSNGTKLHTKPVAPSAPTNPSSNRVSDTSITSKWTRTASTAAPWDQVIPIRWDNVTDKWTNLNPLAGTATSFTDTSVRADRQYRYRFQAKNSAGTSNATTAAIINTTPGAPTSLKAVKVGDSIRTTFTPGASYPVTHEVWHQAGTSTPVLLQTLAAGTNEYTHTNPSNLVTHTYQIRAKAPSPVLYSTSVTSNTVQLAAPPNPPTIELTAVGDITTTQITTTWEPNPVDSSEQRQYQVRTRQQGTSTWATEPIQTGENTTYTWAPAIWANGQTAEIEVRTWGVHTTPSPWSATATARFSATPAVTITAPATIYHAPTLTVEWEYYQAENLPQAQWYVELINENGSTVQTRQGTGPTTLAAFAFVMPDATAWTIRVVARSGAGIWSLPVEQGFTVDYPAPQVPSISLEYLSDSGAVEIGVENPEAVDQQPEAAYNQILRAINDGPWIEVATEIATNGTVIDPTPQIAGVNRYKAIAWSSLPSTAESEVVEVTVSEPGWIYVNYGPAFANFVRVYGSPSLGGGISRPKTKRKYAGRKRATAFLGEGAERDIKVSAVLTPEAPSLFEWEQAVEEATDICYRDPKGRRIFGTFDGFSHQWQRARGICQISFTVDESDYRE</sequence>
<organism evidence="5">
    <name type="scientific">Jonesiaceae bacterium BS-20</name>
    <dbReference type="NCBI Taxonomy" id="3120821"/>
    <lineage>
        <taxon>Bacteria</taxon>
        <taxon>Bacillati</taxon>
        <taxon>Actinomycetota</taxon>
        <taxon>Actinomycetes</taxon>
        <taxon>Micrococcales</taxon>
        <taxon>Jonesiaceae</taxon>
    </lineage>
</organism>
<keyword evidence="1" id="KW-0378">Hydrolase</keyword>
<dbReference type="GO" id="GO:0016798">
    <property type="term" value="F:hydrolase activity, acting on glycosyl bonds"/>
    <property type="evidence" value="ECO:0007669"/>
    <property type="project" value="UniProtKB-KW"/>
</dbReference>
<gene>
    <name evidence="5" type="ORF">V5R04_15630</name>
</gene>
<accession>A0AAU7DY09</accession>
<dbReference type="PROSITE" id="PS50853">
    <property type="entry name" value="FN3"/>
    <property type="match status" value="3"/>
</dbReference>
<dbReference type="GO" id="GO:0000272">
    <property type="term" value="P:polysaccharide catabolic process"/>
    <property type="evidence" value="ECO:0007669"/>
    <property type="project" value="UniProtKB-KW"/>
</dbReference>
<feature type="domain" description="Fibronectin type-III" evidence="4">
    <location>
        <begin position="398"/>
        <end position="502"/>
    </location>
</feature>
<name>A0AAU7DY09_9MICO</name>
<protein>
    <submittedName>
        <fullName evidence="5">Fibronectin type III domain-containing protein</fullName>
    </submittedName>
</protein>
<evidence type="ECO:0000256" key="1">
    <source>
        <dbReference type="ARBA" id="ARBA00023295"/>
    </source>
</evidence>
<keyword evidence="1" id="KW-0326">Glycosidase</keyword>
<proteinExistence type="predicted"/>
<reference evidence="5" key="1">
    <citation type="submission" date="2024-02" db="EMBL/GenBank/DDBJ databases">
        <title>Tomenella chthoni gen. nov. sp. nov., a member of the family Jonesiaceae isolated from bat guano.</title>
        <authorList>
            <person name="Miller S.L."/>
            <person name="King J."/>
            <person name="Sankaranarayanan K."/>
            <person name="Lawson P.A."/>
        </authorList>
    </citation>
    <scope>NUCLEOTIDE SEQUENCE</scope>
    <source>
        <strain evidence="5">BS-20</strain>
    </source>
</reference>
<dbReference type="AlphaFoldDB" id="A0AAU7DY09"/>
<dbReference type="InterPro" id="IPR036116">
    <property type="entry name" value="FN3_sf"/>
</dbReference>
<evidence type="ECO:0000256" key="2">
    <source>
        <dbReference type="ARBA" id="ARBA00023326"/>
    </source>
</evidence>
<evidence type="ECO:0000259" key="4">
    <source>
        <dbReference type="PROSITE" id="PS50853"/>
    </source>
</evidence>
<feature type="domain" description="Fibronectin type-III" evidence="4">
    <location>
        <begin position="117"/>
        <end position="210"/>
    </location>
</feature>
<evidence type="ECO:0000313" key="5">
    <source>
        <dbReference type="EMBL" id="XBH21616.1"/>
    </source>
</evidence>
<evidence type="ECO:0000256" key="3">
    <source>
        <dbReference type="SAM" id="MobiDB-lite"/>
    </source>
</evidence>
<keyword evidence="2" id="KW-0624">Polysaccharide degradation</keyword>
<dbReference type="SMART" id="SM00060">
    <property type="entry name" value="FN3"/>
    <property type="match status" value="4"/>
</dbReference>
<feature type="region of interest" description="Disordered" evidence="3">
    <location>
        <begin position="206"/>
        <end position="228"/>
    </location>
</feature>
<dbReference type="EMBL" id="CP146203">
    <property type="protein sequence ID" value="XBH21616.1"/>
    <property type="molecule type" value="Genomic_DNA"/>
</dbReference>
<dbReference type="Gene3D" id="2.60.40.10">
    <property type="entry name" value="Immunoglobulins"/>
    <property type="match status" value="3"/>
</dbReference>
<dbReference type="InterPro" id="IPR013783">
    <property type="entry name" value="Ig-like_fold"/>
</dbReference>
<dbReference type="CDD" id="cd00063">
    <property type="entry name" value="FN3"/>
    <property type="match status" value="2"/>
</dbReference>
<feature type="domain" description="Fibronectin type-III" evidence="4">
    <location>
        <begin position="214"/>
        <end position="307"/>
    </location>
</feature>
<dbReference type="SUPFAM" id="SSF49265">
    <property type="entry name" value="Fibronectin type III"/>
    <property type="match status" value="2"/>
</dbReference>